<dbReference type="Gene3D" id="3.40.50.10910">
    <property type="entry name" value="Amidohydrolase"/>
    <property type="match status" value="1"/>
</dbReference>
<dbReference type="PANTHER" id="PTHR43135:SF3">
    <property type="entry name" value="ALPHA-D-RIBOSE 1-METHYLPHOSPHONATE 5-TRIPHOSPHATE DIPHOSPHATASE"/>
    <property type="match status" value="1"/>
</dbReference>
<dbReference type="Pfam" id="PF01979">
    <property type="entry name" value="Amidohydro_1"/>
    <property type="match status" value="1"/>
</dbReference>
<evidence type="ECO:0000313" key="4">
    <source>
        <dbReference type="Proteomes" id="UP000092177"/>
    </source>
</evidence>
<feature type="compositionally biased region" description="Basic and acidic residues" evidence="1">
    <location>
        <begin position="331"/>
        <end position="348"/>
    </location>
</feature>
<keyword evidence="3" id="KW-0378">Hydrolase</keyword>
<accession>A0A1B7Y9I6</accession>
<dbReference type="VEuPathDB" id="FungiDB:CH63R_07516"/>
<dbReference type="SUPFAM" id="SSF51556">
    <property type="entry name" value="Metallo-dependent hydrolases"/>
    <property type="match status" value="1"/>
</dbReference>
<dbReference type="OrthoDB" id="5595695at2759"/>
<dbReference type="GO" id="GO:0016810">
    <property type="term" value="F:hydrolase activity, acting on carbon-nitrogen (but not peptide) bonds"/>
    <property type="evidence" value="ECO:0007669"/>
    <property type="project" value="InterPro"/>
</dbReference>
<reference evidence="4" key="1">
    <citation type="journal article" date="2017" name="BMC Genomics">
        <title>Gapless genome assembly of Colletotrichum higginsianum reveals chromosome structure and association of transposable elements with secondary metabolite gene clusters.</title>
        <authorList>
            <person name="Dallery J.-F."/>
            <person name="Lapalu N."/>
            <person name="Zampounis A."/>
            <person name="Pigne S."/>
            <person name="Luyten I."/>
            <person name="Amselem J."/>
            <person name="Wittenberg A.H.J."/>
            <person name="Zhou S."/>
            <person name="de Queiroz M.V."/>
            <person name="Robin G.P."/>
            <person name="Auger A."/>
            <person name="Hainaut M."/>
            <person name="Henrissat B."/>
            <person name="Kim K.-T."/>
            <person name="Lee Y.-H."/>
            <person name="Lespinet O."/>
            <person name="Schwartz D.C."/>
            <person name="Thon M.R."/>
            <person name="O'Connell R.J."/>
        </authorList>
    </citation>
    <scope>NUCLEOTIDE SEQUENCE [LARGE SCALE GENOMIC DNA]</scope>
    <source>
        <strain evidence="4">IMI 349063</strain>
    </source>
</reference>
<dbReference type="KEGG" id="chig:CH63R_07516"/>
<dbReference type="InterPro" id="IPR051781">
    <property type="entry name" value="Metallo-dep_Hydrolase"/>
</dbReference>
<dbReference type="Gene3D" id="2.30.40.10">
    <property type="entry name" value="Urease, subunit C, domain 1"/>
    <property type="match status" value="1"/>
</dbReference>
<evidence type="ECO:0000259" key="2">
    <source>
        <dbReference type="Pfam" id="PF01979"/>
    </source>
</evidence>
<proteinExistence type="predicted"/>
<dbReference type="Gene3D" id="3.30.110.90">
    <property type="entry name" value="Amidohydrolase"/>
    <property type="match status" value="1"/>
</dbReference>
<evidence type="ECO:0000256" key="1">
    <source>
        <dbReference type="SAM" id="MobiDB-lite"/>
    </source>
</evidence>
<name>A0A1B7Y9I6_COLHI</name>
<feature type="compositionally biased region" description="Polar residues" evidence="1">
    <location>
        <begin position="318"/>
        <end position="330"/>
    </location>
</feature>
<organism evidence="3 4">
    <name type="scientific">Colletotrichum higginsianum (strain IMI 349063)</name>
    <name type="common">Crucifer anthracnose fungus</name>
    <dbReference type="NCBI Taxonomy" id="759273"/>
    <lineage>
        <taxon>Eukaryota</taxon>
        <taxon>Fungi</taxon>
        <taxon>Dikarya</taxon>
        <taxon>Ascomycota</taxon>
        <taxon>Pezizomycotina</taxon>
        <taxon>Sordariomycetes</taxon>
        <taxon>Hypocreomycetidae</taxon>
        <taxon>Glomerellales</taxon>
        <taxon>Glomerellaceae</taxon>
        <taxon>Colletotrichum</taxon>
        <taxon>Colletotrichum destructivum species complex</taxon>
    </lineage>
</organism>
<evidence type="ECO:0000313" key="3">
    <source>
        <dbReference type="EMBL" id="OBR08751.1"/>
    </source>
</evidence>
<dbReference type="InterPro" id="IPR006680">
    <property type="entry name" value="Amidohydro-rel"/>
</dbReference>
<dbReference type="SUPFAM" id="SSF51338">
    <property type="entry name" value="Composite domain of metallo-dependent hydrolases"/>
    <property type="match status" value="1"/>
</dbReference>
<dbReference type="InterPro" id="IPR011059">
    <property type="entry name" value="Metal-dep_hydrolase_composite"/>
</dbReference>
<comment type="caution">
    <text evidence="3">The sequence shown here is derived from an EMBL/GenBank/DDBJ whole genome shotgun (WGS) entry which is preliminary data.</text>
</comment>
<dbReference type="GeneID" id="28866598"/>
<feature type="domain" description="Amidohydrolase-related" evidence="2">
    <location>
        <begin position="152"/>
        <end position="463"/>
    </location>
</feature>
<feature type="region of interest" description="Disordered" evidence="1">
    <location>
        <begin position="318"/>
        <end position="356"/>
    </location>
</feature>
<dbReference type="EMBL" id="LTAN01000005">
    <property type="protein sequence ID" value="OBR08751.1"/>
    <property type="molecule type" value="Genomic_DNA"/>
</dbReference>
<gene>
    <name evidence="3" type="ORF">CH63R_07516</name>
</gene>
<dbReference type="Proteomes" id="UP000092177">
    <property type="component" value="Chromosome 5"/>
</dbReference>
<keyword evidence="4" id="KW-1185">Reference proteome</keyword>
<dbReference type="AlphaFoldDB" id="A0A1B7Y9I6"/>
<dbReference type="InterPro" id="IPR032466">
    <property type="entry name" value="Metal_Hydrolase"/>
</dbReference>
<dbReference type="RefSeq" id="XP_018157269.1">
    <property type="nucleotide sequence ID" value="XM_018302491.1"/>
</dbReference>
<sequence length="478" mass="51850">MSPSTCQSPFQPATAHSIPSLPCWITEIICPLNNHTRLSCIRILKIPLKWEHTWFLNSPTRTLRKRYRGGAMVKVLIQNVRVFDSETILEPGNVVFTRSAGNIQNYMADDSDAETSDFVIDGRGCTLIPGLIDVYANVKGANAALGMYASLGVTTILDMSSTTQQCQAMRVYAAGRTGISSFLTCGTEPSPARGYQPQLYDSPDSYIIRTREDAVAYVSLKSSGPDSSDFIKVSVDPESFDDDILKTLADAAHAHGKLIIARTAGKASYERALRAGFDVFAHAPLDAPIDTVLARRMAAKNAIFVPTLTMMRRRALTNDPTADNTTTEPSHSFDRTTANRDPVERPRTDVVPGGSYDHATQSVRTLHEAGVTICAGTTANPVLGSQIPFGDSLHEELRLLVEAGMPVIHALRSATCVAATAFRLSDRGIVRGGLRADLVLVEGNPLEDITATRKIRKVWIRGEEIEPSVAARGGGKHT</sequence>
<dbReference type="PANTHER" id="PTHR43135">
    <property type="entry name" value="ALPHA-D-RIBOSE 1-METHYLPHOSPHONATE 5-TRIPHOSPHATE DIPHOSPHATASE"/>
    <property type="match status" value="1"/>
</dbReference>
<dbReference type="Gene3D" id="1.20.58.520">
    <property type="entry name" value="Amidohydrolase"/>
    <property type="match status" value="1"/>
</dbReference>
<protein>
    <submittedName>
        <fullName evidence="3">Amidohydrolase</fullName>
    </submittedName>
</protein>